<feature type="coiled-coil region" evidence="8">
    <location>
        <begin position="402"/>
        <end position="429"/>
    </location>
</feature>
<keyword evidence="8" id="KW-0175">Coiled coil</keyword>
<evidence type="ECO:0000256" key="9">
    <source>
        <dbReference type="SAM" id="Phobius"/>
    </source>
</evidence>
<dbReference type="RefSeq" id="WP_252855543.1">
    <property type="nucleotide sequence ID" value="NZ_JAMXLR010000092.1"/>
</dbReference>
<dbReference type="EC" id="2.7.10.2" evidence="10"/>
<dbReference type="Gene3D" id="3.40.50.300">
    <property type="entry name" value="P-loop containing nucleotide triphosphate hydrolases"/>
    <property type="match status" value="1"/>
</dbReference>
<dbReference type="EMBL" id="JAMXLR010000092">
    <property type="protein sequence ID" value="MCO6047433.1"/>
    <property type="molecule type" value="Genomic_DNA"/>
</dbReference>
<keyword evidence="9" id="KW-0472">Membrane</keyword>
<dbReference type="GO" id="GO:0042802">
    <property type="term" value="F:identical protein binding"/>
    <property type="evidence" value="ECO:0007669"/>
    <property type="project" value="UniProtKB-ARBA"/>
</dbReference>
<comment type="catalytic activity">
    <reaction evidence="7">
        <text>L-tyrosyl-[protein] + ATP = O-phospho-L-tyrosyl-[protein] + ADP + H(+)</text>
        <dbReference type="Rhea" id="RHEA:10596"/>
        <dbReference type="Rhea" id="RHEA-COMP:10136"/>
        <dbReference type="Rhea" id="RHEA-COMP:20101"/>
        <dbReference type="ChEBI" id="CHEBI:15378"/>
        <dbReference type="ChEBI" id="CHEBI:30616"/>
        <dbReference type="ChEBI" id="CHEBI:46858"/>
        <dbReference type="ChEBI" id="CHEBI:61978"/>
        <dbReference type="ChEBI" id="CHEBI:456216"/>
    </reaction>
</comment>
<evidence type="ECO:0000313" key="10">
    <source>
        <dbReference type="EMBL" id="MCO6047433.1"/>
    </source>
</evidence>
<sequence>MTHTDQSQLSVSAAGGRELSTADVVHAVIRLYRTLCYRRHLVFGSMAVCAALGIAYYLTAPRYYGSVAELMISERKADELTSMGEQVANENLMANQQKLLSSPVVIRNAISELPEQYLVDLASVPRRDWVEDLTSRLSVGTSRKGSSMEVRYRSRDPEAAAAVVSAIVDSYLAAVEYMHQGVADESLEQRRTDLQTNKNQIEQTQGRLLALRQAVGHLAVGEQEEAIDPVVQRALQMNERWTEAQNRRVELQARLGALNASIERGEDVRQHLIVLEETLGQQMMVSSLGMSADDLTNIREREQEKAEAERELASLTPYLGPKNPRMIELNAKIRGIEQYLANYRASAGQRVAGLAGTELGPMLRQLLSQSVQQAGFEEEEKRKAFVAARQEATQQSSNLIHLRNTERELVRLENEHDALIEQIKTTERFLLQKPIQAMVTKDPLPEDRPVSPRLKVVGLLSLICGLTIGVTLAYVQDVLDDRFNSPEELSTQLGVPVLGLVQRLDPIVGQGLETVHTHVRPNDTDSEAFRTLRTSLALSTDGAERILISSAEPGDGKTTVSANLAVAFAQAGKRTLVIDADLRRPGMTTLLGLKGKPGVTDLLSSGQPPAQLAPSHVVQTDAERLHIIPAGLRRPNPAELLASKAFIELLAWADSKYDQVLVDCPPVLAVSDAQIVGRLVDGAVLVVRPDKNHRRLVARACENFRSTGSQVLGVVANDVSDMHGSGYGYGYGYSYQADEELDSIDEVSAVDVSVSTDEPRQAA</sequence>
<dbReference type="CDD" id="cd05387">
    <property type="entry name" value="BY-kinase"/>
    <property type="match status" value="1"/>
</dbReference>
<keyword evidence="11" id="KW-1185">Reference proteome</keyword>
<dbReference type="SUPFAM" id="SSF52540">
    <property type="entry name" value="P-loop containing nucleoside triphosphate hydrolases"/>
    <property type="match status" value="1"/>
</dbReference>
<dbReference type="NCBIfam" id="TIGR01007">
    <property type="entry name" value="eps_fam"/>
    <property type="match status" value="1"/>
</dbReference>
<evidence type="ECO:0000313" key="11">
    <source>
        <dbReference type="Proteomes" id="UP001155241"/>
    </source>
</evidence>
<evidence type="ECO:0000256" key="5">
    <source>
        <dbReference type="ARBA" id="ARBA00022840"/>
    </source>
</evidence>
<dbReference type="GO" id="GO:0004715">
    <property type="term" value="F:non-membrane spanning protein tyrosine kinase activity"/>
    <property type="evidence" value="ECO:0007669"/>
    <property type="project" value="UniProtKB-EC"/>
</dbReference>
<dbReference type="AlphaFoldDB" id="A0A9X2FFQ3"/>
<evidence type="ECO:0000256" key="4">
    <source>
        <dbReference type="ARBA" id="ARBA00022777"/>
    </source>
</evidence>
<dbReference type="InterPro" id="IPR027417">
    <property type="entry name" value="P-loop_NTPase"/>
</dbReference>
<keyword evidence="9" id="KW-0812">Transmembrane</keyword>
<evidence type="ECO:0000256" key="8">
    <source>
        <dbReference type="SAM" id="Coils"/>
    </source>
</evidence>
<keyword evidence="9" id="KW-1133">Transmembrane helix</keyword>
<feature type="coiled-coil region" evidence="8">
    <location>
        <begin position="184"/>
        <end position="214"/>
    </location>
</feature>
<dbReference type="PANTHER" id="PTHR32309">
    <property type="entry name" value="TYROSINE-PROTEIN KINASE"/>
    <property type="match status" value="1"/>
</dbReference>
<dbReference type="InterPro" id="IPR033756">
    <property type="entry name" value="YlxH/NBP35"/>
</dbReference>
<dbReference type="InterPro" id="IPR050445">
    <property type="entry name" value="Bact_polysacc_biosynth/exp"/>
</dbReference>
<accession>A0A9X2FFQ3</accession>
<keyword evidence="5" id="KW-0067">ATP-binding</keyword>
<dbReference type="PANTHER" id="PTHR32309:SF13">
    <property type="entry name" value="FERRIC ENTEROBACTIN TRANSPORT PROTEIN FEPE"/>
    <property type="match status" value="1"/>
</dbReference>
<dbReference type="GO" id="GO:0005886">
    <property type="term" value="C:plasma membrane"/>
    <property type="evidence" value="ECO:0007669"/>
    <property type="project" value="UniProtKB-ARBA"/>
</dbReference>
<keyword evidence="3" id="KW-0547">Nucleotide-binding</keyword>
<gene>
    <name evidence="10" type="ORF">NG895_26315</name>
</gene>
<evidence type="ECO:0000256" key="6">
    <source>
        <dbReference type="ARBA" id="ARBA00023137"/>
    </source>
</evidence>
<proteinExistence type="inferred from homology"/>
<evidence type="ECO:0000256" key="1">
    <source>
        <dbReference type="ARBA" id="ARBA00008883"/>
    </source>
</evidence>
<keyword evidence="2 10" id="KW-0808">Transferase</keyword>
<evidence type="ECO:0000256" key="7">
    <source>
        <dbReference type="ARBA" id="ARBA00053015"/>
    </source>
</evidence>
<dbReference type="Pfam" id="PF10609">
    <property type="entry name" value="ParA"/>
    <property type="match status" value="1"/>
</dbReference>
<name>A0A9X2FFQ3_9BACT</name>
<dbReference type="FunFam" id="3.40.50.300:FF:000527">
    <property type="entry name" value="Tyrosine-protein kinase etk"/>
    <property type="match status" value="1"/>
</dbReference>
<keyword evidence="4" id="KW-0418">Kinase</keyword>
<evidence type="ECO:0000256" key="2">
    <source>
        <dbReference type="ARBA" id="ARBA00022679"/>
    </source>
</evidence>
<dbReference type="GO" id="GO:0005524">
    <property type="term" value="F:ATP binding"/>
    <property type="evidence" value="ECO:0007669"/>
    <property type="project" value="UniProtKB-KW"/>
</dbReference>
<comment type="caution">
    <text evidence="10">The sequence shown here is derived from an EMBL/GenBank/DDBJ whole genome shotgun (WGS) entry which is preliminary data.</text>
</comment>
<comment type="similarity">
    <text evidence="1">Belongs to the etk/wzc family.</text>
</comment>
<protein>
    <submittedName>
        <fullName evidence="10">Polysaccharide biosynthesis tyrosine autokinase</fullName>
        <ecNumber evidence="10">2.7.10.2</ecNumber>
    </submittedName>
</protein>
<keyword evidence="6" id="KW-0829">Tyrosine-protein kinase</keyword>
<feature type="transmembrane region" description="Helical" evidence="9">
    <location>
        <begin position="40"/>
        <end position="58"/>
    </location>
</feature>
<dbReference type="Proteomes" id="UP001155241">
    <property type="component" value="Unassembled WGS sequence"/>
</dbReference>
<reference evidence="10" key="1">
    <citation type="submission" date="2022-06" db="EMBL/GenBank/DDBJ databases">
        <title>Aeoliella straminimaris, a novel planctomycete from sediments.</title>
        <authorList>
            <person name="Vitorino I.R."/>
            <person name="Lage O.M."/>
        </authorList>
    </citation>
    <scope>NUCLEOTIDE SEQUENCE</scope>
    <source>
        <strain evidence="10">ICT_H6.2</strain>
    </source>
</reference>
<organism evidence="10 11">
    <name type="scientific">Aeoliella straminimaris</name>
    <dbReference type="NCBI Taxonomy" id="2954799"/>
    <lineage>
        <taxon>Bacteria</taxon>
        <taxon>Pseudomonadati</taxon>
        <taxon>Planctomycetota</taxon>
        <taxon>Planctomycetia</taxon>
        <taxon>Pirellulales</taxon>
        <taxon>Lacipirellulaceae</taxon>
        <taxon>Aeoliella</taxon>
    </lineage>
</organism>
<evidence type="ECO:0000256" key="3">
    <source>
        <dbReference type="ARBA" id="ARBA00022741"/>
    </source>
</evidence>
<dbReference type="InterPro" id="IPR005702">
    <property type="entry name" value="Wzc-like_C"/>
</dbReference>